<keyword evidence="2" id="KW-1185">Reference proteome</keyword>
<dbReference type="EMBL" id="JYDH01000024">
    <property type="protein sequence ID" value="KRY38541.1"/>
    <property type="molecule type" value="Genomic_DNA"/>
</dbReference>
<proteinExistence type="predicted"/>
<comment type="caution">
    <text evidence="1">The sequence shown here is derived from an EMBL/GenBank/DDBJ whole genome shotgun (WGS) entry which is preliminary data.</text>
</comment>
<reference evidence="1 2" key="1">
    <citation type="submission" date="2015-01" db="EMBL/GenBank/DDBJ databases">
        <title>Evolution of Trichinella species and genotypes.</title>
        <authorList>
            <person name="Korhonen P.K."/>
            <person name="Edoardo P."/>
            <person name="Giuseppe L.R."/>
            <person name="Gasser R.B."/>
        </authorList>
    </citation>
    <scope>NUCLEOTIDE SEQUENCE [LARGE SCALE GENOMIC DNA]</scope>
    <source>
        <strain evidence="1">ISS3</strain>
    </source>
</reference>
<sequence>MECCGNTSNFPVTNGANADVTRYARVLLRTSCYGGKITEYEGDILQYSVKVSGSQSGRYRPLGVDGTL</sequence>
<protein>
    <submittedName>
        <fullName evidence="1">Uncharacterized protein</fullName>
    </submittedName>
</protein>
<evidence type="ECO:0000313" key="1">
    <source>
        <dbReference type="EMBL" id="KRY38541.1"/>
    </source>
</evidence>
<dbReference type="InParanoid" id="A0A0V1BNL3"/>
<organism evidence="1 2">
    <name type="scientific">Trichinella spiralis</name>
    <name type="common">Trichina worm</name>
    <dbReference type="NCBI Taxonomy" id="6334"/>
    <lineage>
        <taxon>Eukaryota</taxon>
        <taxon>Metazoa</taxon>
        <taxon>Ecdysozoa</taxon>
        <taxon>Nematoda</taxon>
        <taxon>Enoplea</taxon>
        <taxon>Dorylaimia</taxon>
        <taxon>Trichinellida</taxon>
        <taxon>Trichinellidae</taxon>
        <taxon>Trichinella</taxon>
    </lineage>
</organism>
<name>A0A0V1BNL3_TRISP</name>
<gene>
    <name evidence="1" type="ORF">T01_2918</name>
</gene>
<dbReference type="Proteomes" id="UP000054776">
    <property type="component" value="Unassembled WGS sequence"/>
</dbReference>
<dbReference type="AlphaFoldDB" id="A0A0V1BNL3"/>
<accession>A0A0V1BNL3</accession>
<evidence type="ECO:0000313" key="2">
    <source>
        <dbReference type="Proteomes" id="UP000054776"/>
    </source>
</evidence>